<proteinExistence type="predicted"/>
<evidence type="ECO:0000313" key="2">
    <source>
        <dbReference type="Proteomes" id="UP000288587"/>
    </source>
</evidence>
<dbReference type="EMBL" id="SACM01000001">
    <property type="protein sequence ID" value="RVT88429.1"/>
    <property type="molecule type" value="Genomic_DNA"/>
</dbReference>
<evidence type="ECO:0008006" key="3">
    <source>
        <dbReference type="Google" id="ProtNLM"/>
    </source>
</evidence>
<protein>
    <recommendedName>
        <fullName evidence="3">YggT family protein</fullName>
    </recommendedName>
</protein>
<dbReference type="RefSeq" id="WP_127681594.1">
    <property type="nucleotide sequence ID" value="NZ_SACM01000001.1"/>
</dbReference>
<reference evidence="1 2" key="1">
    <citation type="submission" date="2019-01" db="EMBL/GenBank/DDBJ databases">
        <authorList>
            <person name="Chen W.-M."/>
        </authorList>
    </citation>
    <scope>NUCLEOTIDE SEQUENCE [LARGE SCALE GENOMIC DNA]</scope>
    <source>
        <strain evidence="1 2">CCP-18</strain>
    </source>
</reference>
<gene>
    <name evidence="1" type="ORF">EOD73_05465</name>
</gene>
<comment type="caution">
    <text evidence="1">The sequence shown here is derived from an EMBL/GenBank/DDBJ whole genome shotgun (WGS) entry which is preliminary data.</text>
</comment>
<dbReference type="OrthoDB" id="8563484at2"/>
<organism evidence="1 2">
    <name type="scientific">Inhella crocodyli</name>
    <dbReference type="NCBI Taxonomy" id="2499851"/>
    <lineage>
        <taxon>Bacteria</taxon>
        <taxon>Pseudomonadati</taxon>
        <taxon>Pseudomonadota</taxon>
        <taxon>Betaproteobacteria</taxon>
        <taxon>Burkholderiales</taxon>
        <taxon>Sphaerotilaceae</taxon>
        <taxon>Inhella</taxon>
    </lineage>
</organism>
<dbReference type="AlphaFoldDB" id="A0A3S2UIA7"/>
<sequence length="98" mass="10489">MLWFVTSMKLLAEVALMAFAARGVLAVLAGSRAPDNLMHRLFWTVTQPVEGLVRRCWPGTPSPRLVPWCAAALALAVWLGAAVAKLSLCVDAGRVVCA</sequence>
<dbReference type="Proteomes" id="UP000288587">
    <property type="component" value="Unassembled WGS sequence"/>
</dbReference>
<keyword evidence="2" id="KW-1185">Reference proteome</keyword>
<name>A0A3S2UIA7_9BURK</name>
<evidence type="ECO:0000313" key="1">
    <source>
        <dbReference type="EMBL" id="RVT88429.1"/>
    </source>
</evidence>
<accession>A0A3S2UIA7</accession>